<evidence type="ECO:0000313" key="2">
    <source>
        <dbReference type="EMBL" id="KAJ1110137.1"/>
    </source>
</evidence>
<accession>A0AAV7N488</accession>
<organism evidence="2 3">
    <name type="scientific">Pleurodeles waltl</name>
    <name type="common">Iberian ribbed newt</name>
    <dbReference type="NCBI Taxonomy" id="8319"/>
    <lineage>
        <taxon>Eukaryota</taxon>
        <taxon>Metazoa</taxon>
        <taxon>Chordata</taxon>
        <taxon>Craniata</taxon>
        <taxon>Vertebrata</taxon>
        <taxon>Euteleostomi</taxon>
        <taxon>Amphibia</taxon>
        <taxon>Batrachia</taxon>
        <taxon>Caudata</taxon>
        <taxon>Salamandroidea</taxon>
        <taxon>Salamandridae</taxon>
        <taxon>Pleurodelinae</taxon>
        <taxon>Pleurodeles</taxon>
    </lineage>
</organism>
<dbReference type="Proteomes" id="UP001066276">
    <property type="component" value="Chromosome 9"/>
</dbReference>
<gene>
    <name evidence="2" type="ORF">NDU88_007492</name>
</gene>
<evidence type="ECO:0000256" key="1">
    <source>
        <dbReference type="SAM" id="MobiDB-lite"/>
    </source>
</evidence>
<sequence length="110" mass="11899">MQDSAVYATAASWHSEAAEQRKPGPSLKIFCRLLTPVLLCRRVVIYDRFANLAEVIDVGAVGFRGCLRGRAWVAAVRSLQTSSNISQLRGLYSPHPIAPGGAVNKTAMSK</sequence>
<dbReference type="EMBL" id="JANPWB010000013">
    <property type="protein sequence ID" value="KAJ1110137.1"/>
    <property type="molecule type" value="Genomic_DNA"/>
</dbReference>
<protein>
    <submittedName>
        <fullName evidence="2">Uncharacterized protein</fullName>
    </submittedName>
</protein>
<proteinExistence type="predicted"/>
<evidence type="ECO:0000313" key="3">
    <source>
        <dbReference type="Proteomes" id="UP001066276"/>
    </source>
</evidence>
<keyword evidence="3" id="KW-1185">Reference proteome</keyword>
<reference evidence="2" key="1">
    <citation type="journal article" date="2022" name="bioRxiv">
        <title>Sequencing and chromosome-scale assembly of the giantPleurodeles waltlgenome.</title>
        <authorList>
            <person name="Brown T."/>
            <person name="Elewa A."/>
            <person name="Iarovenko S."/>
            <person name="Subramanian E."/>
            <person name="Araus A.J."/>
            <person name="Petzold A."/>
            <person name="Susuki M."/>
            <person name="Suzuki K.-i.T."/>
            <person name="Hayashi T."/>
            <person name="Toyoda A."/>
            <person name="Oliveira C."/>
            <person name="Osipova E."/>
            <person name="Leigh N.D."/>
            <person name="Simon A."/>
            <person name="Yun M.H."/>
        </authorList>
    </citation>
    <scope>NUCLEOTIDE SEQUENCE</scope>
    <source>
        <strain evidence="2">20211129_DDA</strain>
        <tissue evidence="2">Liver</tissue>
    </source>
</reference>
<feature type="region of interest" description="Disordered" evidence="1">
    <location>
        <begin position="1"/>
        <end position="22"/>
    </location>
</feature>
<name>A0AAV7N488_PLEWA</name>
<dbReference type="AlphaFoldDB" id="A0AAV7N488"/>
<comment type="caution">
    <text evidence="2">The sequence shown here is derived from an EMBL/GenBank/DDBJ whole genome shotgun (WGS) entry which is preliminary data.</text>
</comment>